<evidence type="ECO:0000259" key="8">
    <source>
        <dbReference type="SMART" id="SM00965"/>
    </source>
</evidence>
<dbReference type="InterPro" id="IPR008969">
    <property type="entry name" value="CarboxyPept-like_regulatory"/>
</dbReference>
<feature type="domain" description="Secretin/TonB short N-terminal" evidence="8">
    <location>
        <begin position="66"/>
        <end position="117"/>
    </location>
</feature>
<dbReference type="OrthoDB" id="9768177at2"/>
<keyword evidence="10" id="KW-1185">Reference proteome</keyword>
<dbReference type="Pfam" id="PF07715">
    <property type="entry name" value="Plug"/>
    <property type="match status" value="1"/>
</dbReference>
<dbReference type="SUPFAM" id="SSF49464">
    <property type="entry name" value="Carboxypeptidase regulatory domain-like"/>
    <property type="match status" value="1"/>
</dbReference>
<gene>
    <name evidence="9" type="ORF">FAM09_24245</name>
</gene>
<dbReference type="InterPro" id="IPR037066">
    <property type="entry name" value="Plug_dom_sf"/>
</dbReference>
<comment type="similarity">
    <text evidence="7">Belongs to the TonB-dependent receptor family.</text>
</comment>
<name>A0A4V4GZV4_9BACT</name>
<reference evidence="9 10" key="1">
    <citation type="submission" date="2019-04" db="EMBL/GenBank/DDBJ databases">
        <title>Niastella caeni sp. nov., isolated from activated sludge.</title>
        <authorList>
            <person name="Sheng M."/>
        </authorList>
    </citation>
    <scope>NUCLEOTIDE SEQUENCE [LARGE SCALE GENOMIC DNA]</scope>
    <source>
        <strain evidence="9 10">HX-2-15</strain>
    </source>
</reference>
<organism evidence="9 10">
    <name type="scientific">Niastella caeni</name>
    <dbReference type="NCBI Taxonomy" id="2569763"/>
    <lineage>
        <taxon>Bacteria</taxon>
        <taxon>Pseudomonadati</taxon>
        <taxon>Bacteroidota</taxon>
        <taxon>Chitinophagia</taxon>
        <taxon>Chitinophagales</taxon>
        <taxon>Chitinophagaceae</taxon>
        <taxon>Niastella</taxon>
    </lineage>
</organism>
<keyword evidence="6 7" id="KW-0998">Cell outer membrane</keyword>
<keyword evidence="4 7" id="KW-0812">Transmembrane</keyword>
<dbReference type="SMART" id="SM00965">
    <property type="entry name" value="STN"/>
    <property type="match status" value="1"/>
</dbReference>
<keyword evidence="2 7" id="KW-0813">Transport</keyword>
<evidence type="ECO:0000256" key="5">
    <source>
        <dbReference type="ARBA" id="ARBA00023136"/>
    </source>
</evidence>
<dbReference type="Pfam" id="PF07660">
    <property type="entry name" value="STN"/>
    <property type="match status" value="1"/>
</dbReference>
<dbReference type="SUPFAM" id="SSF56935">
    <property type="entry name" value="Porins"/>
    <property type="match status" value="1"/>
</dbReference>
<evidence type="ECO:0000313" key="9">
    <source>
        <dbReference type="EMBL" id="THU34136.1"/>
    </source>
</evidence>
<evidence type="ECO:0000256" key="6">
    <source>
        <dbReference type="ARBA" id="ARBA00023237"/>
    </source>
</evidence>
<dbReference type="FunFam" id="2.170.130.10:FF:000008">
    <property type="entry name" value="SusC/RagA family TonB-linked outer membrane protein"/>
    <property type="match status" value="1"/>
</dbReference>
<dbReference type="NCBIfam" id="TIGR04057">
    <property type="entry name" value="SusC_RagA_signa"/>
    <property type="match status" value="1"/>
</dbReference>
<evidence type="ECO:0000256" key="7">
    <source>
        <dbReference type="PROSITE-ProRule" id="PRU01360"/>
    </source>
</evidence>
<dbReference type="InterPro" id="IPR023996">
    <property type="entry name" value="TonB-dep_OMP_SusC/RagA"/>
</dbReference>
<dbReference type="RefSeq" id="WP_136579752.1">
    <property type="nucleotide sequence ID" value="NZ_STFF01000008.1"/>
</dbReference>
<dbReference type="Gene3D" id="2.40.170.20">
    <property type="entry name" value="TonB-dependent receptor, beta-barrel domain"/>
    <property type="match status" value="1"/>
</dbReference>
<dbReference type="InterPro" id="IPR036942">
    <property type="entry name" value="Beta-barrel_TonB_sf"/>
</dbReference>
<comment type="subcellular location">
    <subcellularLocation>
        <location evidence="1 7">Cell outer membrane</location>
        <topology evidence="1 7">Multi-pass membrane protein</topology>
    </subcellularLocation>
</comment>
<comment type="caution">
    <text evidence="9">The sequence shown here is derived from an EMBL/GenBank/DDBJ whole genome shotgun (WGS) entry which is preliminary data.</text>
</comment>
<keyword evidence="3 7" id="KW-1134">Transmembrane beta strand</keyword>
<dbReference type="InterPro" id="IPR039426">
    <property type="entry name" value="TonB-dep_rcpt-like"/>
</dbReference>
<sequence length="1090" mass="119563">MKSFRTGIKNPLLSNALLVMKITTFLLLVGVLQVSARGFGQDKLSLRYKNAEIAGILINIEKQTHYRFLYNNQLQGVRQKVTINLENVDIRQALDNLFSQTVLTYRFMANGLIVINEGTGRQAIEKKVTGKISDPNGAPLSGVTVTIKGTNKATFTNEQGVFTITADDNEVLVFSYVGYESQEIKVGDKSQINLSLVSAAASLENIVVIGYGTVKKRDLTGAVVSLKGDEVKKVPAGNVMESVQGKVAGVDITRTSGGAGSNVNITVRGNRSILAQNTPLFIVDGIQYPTFQDINPNDIQSMEVLKDASSTAIYGSRGANGVIIITTKRGAAGKIKVGANAYYGVNKVAGYPKPMTGPQYAELKRQASRTAGQWNSSADDARIFGADLAAATDGTSTFWPGLLAQEGSQQDYGVNVAAGSEKTKVFFSFDYFKEKGILNNDFSGRYTLRLNIDQTIIGTFKVGLQSQLTYYNENRRTDNVLNVAYKVIPYYTPYNLDGSLIKFPGNANQVNPLLEELPGAYVNKFNTTRILSSAYAEWKPFSSLTLRSNLGITNSSSRNGLFLGENTITRVTSTGSLAKVTNATQTDLIWENIITWQKKFADHSIDVTGVTSYLSNKQDSSYAQGTGQLLPGQSFYALLNNPANLSIWSNYIGSDLLSGALRVNYGYKGKYLLTLTGRADGSSVLSKDNRWSFFPSAAVAWRVIDEGFMAAQNIFSDLKVRASYGIAGNAAVKPYSTASGLILIPFAWNDASITAYGFDPRTGNRNLKWELTGTQNFGLDFGLLKNRITASVDYYDSKTRDLLLLRPLPTTSGYSRVVENVGKTRNNGVEISLRTVNVQTREITWTSAITYTRNKEKIVELVNGKNDIASGLFIGNPVKSFYDFQKVGIWQTADTAAARSFGYKAGDIRVADLSGDKGQPDGKLDATYDRTIVGVAVPDYTLGFSNDLSYKNFDLNIYVFARVGQTFVSDYANKFEPNAIENGANVDYWTPENPTNSYPRPNINISRASMPFATTLGYRDGSFVKIRNITLGYTLPKTLSQKFHVNSLRWYVSAKNYVTFAKEKDYDPEGEGSFDRPLTKLIVTGINIEF</sequence>
<dbReference type="Gene3D" id="2.170.130.10">
    <property type="entry name" value="TonB-dependent receptor, plug domain"/>
    <property type="match status" value="1"/>
</dbReference>
<dbReference type="Pfam" id="PF13715">
    <property type="entry name" value="CarbopepD_reg_2"/>
    <property type="match status" value="1"/>
</dbReference>
<evidence type="ECO:0000256" key="1">
    <source>
        <dbReference type="ARBA" id="ARBA00004571"/>
    </source>
</evidence>
<dbReference type="PROSITE" id="PS52016">
    <property type="entry name" value="TONB_DEPENDENT_REC_3"/>
    <property type="match status" value="1"/>
</dbReference>
<evidence type="ECO:0000313" key="10">
    <source>
        <dbReference type="Proteomes" id="UP000306918"/>
    </source>
</evidence>
<keyword evidence="9" id="KW-0675">Receptor</keyword>
<dbReference type="NCBIfam" id="TIGR04056">
    <property type="entry name" value="OMP_RagA_SusC"/>
    <property type="match status" value="1"/>
</dbReference>
<dbReference type="AlphaFoldDB" id="A0A4V4GZV4"/>
<dbReference type="EMBL" id="STFF01000008">
    <property type="protein sequence ID" value="THU34136.1"/>
    <property type="molecule type" value="Genomic_DNA"/>
</dbReference>
<evidence type="ECO:0000256" key="3">
    <source>
        <dbReference type="ARBA" id="ARBA00022452"/>
    </source>
</evidence>
<dbReference type="GO" id="GO:0009279">
    <property type="term" value="C:cell outer membrane"/>
    <property type="evidence" value="ECO:0007669"/>
    <property type="project" value="UniProtKB-SubCell"/>
</dbReference>
<dbReference type="InterPro" id="IPR012910">
    <property type="entry name" value="Plug_dom"/>
</dbReference>
<keyword evidence="5 7" id="KW-0472">Membrane</keyword>
<protein>
    <submittedName>
        <fullName evidence="9">TonB-dependent receptor</fullName>
    </submittedName>
</protein>
<dbReference type="InterPro" id="IPR023997">
    <property type="entry name" value="TonB-dep_OMP_SusC/RagA_CS"/>
</dbReference>
<proteinExistence type="inferred from homology"/>
<dbReference type="InterPro" id="IPR011662">
    <property type="entry name" value="Secretin/TonB_short_N"/>
</dbReference>
<dbReference type="Gene3D" id="2.60.40.1120">
    <property type="entry name" value="Carboxypeptidase-like, regulatory domain"/>
    <property type="match status" value="1"/>
</dbReference>
<evidence type="ECO:0000256" key="4">
    <source>
        <dbReference type="ARBA" id="ARBA00022692"/>
    </source>
</evidence>
<evidence type="ECO:0000256" key="2">
    <source>
        <dbReference type="ARBA" id="ARBA00022448"/>
    </source>
</evidence>
<accession>A0A4V4GZV4</accession>
<dbReference type="Proteomes" id="UP000306918">
    <property type="component" value="Unassembled WGS sequence"/>
</dbReference>